<sequence length="226" mass="25379">MGIYLVTGSSGDIGSDICEKILENESNSILGIDIKPSRINNTRYRHIELNLGNLKEIEKVDWEKFNISTVIHTAGVYKSKLIEEYDLNSITYTVNVNVISIVVIIQQLLSKSTNTKLENIIMISSTAEKLGSRDPVYSLSKSAIVGVLKSFEKTLNCRINVVSPGLIDTKMSRENQTIQRKQYHVNNTLAKRMGKIEDVTNLVMFLLSNKSSYIWGENIYINGGML</sequence>
<dbReference type="Proteomes" id="UP000028401">
    <property type="component" value="Unassembled WGS sequence"/>
</dbReference>
<comment type="caution">
    <text evidence="3">The sequence shown here is derived from an EMBL/GenBank/DDBJ whole genome shotgun (WGS) entry which is preliminary data.</text>
</comment>
<dbReference type="PRINTS" id="PR00081">
    <property type="entry name" value="GDHRDH"/>
</dbReference>
<comment type="similarity">
    <text evidence="1">Belongs to the short-chain dehydrogenases/reductases (SDR) family.</text>
</comment>
<name>A0A084ABQ3_LACLC</name>
<evidence type="ECO:0000313" key="3">
    <source>
        <dbReference type="EMBL" id="KEY62732.1"/>
    </source>
</evidence>
<keyword evidence="2" id="KW-0560">Oxidoreductase</keyword>
<dbReference type="EMBL" id="AZSI01000024">
    <property type="protein sequence ID" value="KEY62732.1"/>
    <property type="molecule type" value="Genomic_DNA"/>
</dbReference>
<dbReference type="GO" id="GO:0016616">
    <property type="term" value="F:oxidoreductase activity, acting on the CH-OH group of donors, NAD or NADP as acceptor"/>
    <property type="evidence" value="ECO:0007669"/>
    <property type="project" value="TreeGrafter"/>
</dbReference>
<evidence type="ECO:0000256" key="2">
    <source>
        <dbReference type="ARBA" id="ARBA00023002"/>
    </source>
</evidence>
<dbReference type="Pfam" id="PF13561">
    <property type="entry name" value="adh_short_C2"/>
    <property type="match status" value="1"/>
</dbReference>
<dbReference type="Gene3D" id="3.40.50.720">
    <property type="entry name" value="NAD(P)-binding Rossmann-like Domain"/>
    <property type="match status" value="1"/>
</dbReference>
<evidence type="ECO:0000256" key="1">
    <source>
        <dbReference type="ARBA" id="ARBA00006484"/>
    </source>
</evidence>
<dbReference type="InterPro" id="IPR002347">
    <property type="entry name" value="SDR_fam"/>
</dbReference>
<dbReference type="InterPro" id="IPR036291">
    <property type="entry name" value="NAD(P)-bd_dom_sf"/>
</dbReference>
<dbReference type="PANTHER" id="PTHR42760">
    <property type="entry name" value="SHORT-CHAIN DEHYDROGENASES/REDUCTASES FAMILY MEMBER"/>
    <property type="match status" value="1"/>
</dbReference>
<protein>
    <submittedName>
        <fullName evidence="3">Short chain dehydrogenase</fullName>
    </submittedName>
</protein>
<proteinExistence type="inferred from homology"/>
<dbReference type="AlphaFoldDB" id="A0A084ABQ3"/>
<organism evidence="3 4">
    <name type="scientific">Lactococcus cremoris subsp. cremoris GE214</name>
    <dbReference type="NCBI Taxonomy" id="1415168"/>
    <lineage>
        <taxon>Bacteria</taxon>
        <taxon>Bacillati</taxon>
        <taxon>Bacillota</taxon>
        <taxon>Bacilli</taxon>
        <taxon>Lactobacillales</taxon>
        <taxon>Streptococcaceae</taxon>
        <taxon>Lactococcus</taxon>
        <taxon>Lactococcus cremoris subsp. cremoris</taxon>
    </lineage>
</organism>
<gene>
    <name evidence="3" type="ORF">U725_01125</name>
</gene>
<accession>A0A084ABQ3</accession>
<dbReference type="PATRIC" id="fig|1415168.3.peg.1204"/>
<dbReference type="SUPFAM" id="SSF51735">
    <property type="entry name" value="NAD(P)-binding Rossmann-fold domains"/>
    <property type="match status" value="1"/>
</dbReference>
<dbReference type="PANTHER" id="PTHR42760:SF133">
    <property type="entry name" value="3-OXOACYL-[ACYL-CARRIER-PROTEIN] REDUCTASE"/>
    <property type="match status" value="1"/>
</dbReference>
<evidence type="ECO:0000313" key="4">
    <source>
        <dbReference type="Proteomes" id="UP000028401"/>
    </source>
</evidence>
<reference evidence="3 4" key="1">
    <citation type="submission" date="2014-06" db="EMBL/GenBank/DDBJ databases">
        <title>Draft genome sequence of the putrescine producing strain Lactococcus lactis subsp cremoris GE214.</title>
        <authorList>
            <person name="Ladero V."/>
            <person name="Linares D.M."/>
            <person name="del Rio B."/>
            <person name="Mayo B."/>
            <person name="Martin M.C."/>
            <person name="Fernandez M."/>
            <person name="Alvarez M.A."/>
        </authorList>
    </citation>
    <scope>NUCLEOTIDE SEQUENCE [LARGE SCALE GENOMIC DNA]</scope>
    <source>
        <strain evidence="3 4">GE214</strain>
    </source>
</reference>